<accession>A0A8S1RFM6</accession>
<gene>
    <name evidence="1" type="ORF">PSON_ATCC_30995.1.T1620113</name>
</gene>
<reference evidence="1" key="1">
    <citation type="submission" date="2021-01" db="EMBL/GenBank/DDBJ databases">
        <authorList>
            <consortium name="Genoscope - CEA"/>
            <person name="William W."/>
        </authorList>
    </citation>
    <scope>NUCLEOTIDE SEQUENCE</scope>
</reference>
<organism evidence="1 2">
    <name type="scientific">Paramecium sonneborni</name>
    <dbReference type="NCBI Taxonomy" id="65129"/>
    <lineage>
        <taxon>Eukaryota</taxon>
        <taxon>Sar</taxon>
        <taxon>Alveolata</taxon>
        <taxon>Ciliophora</taxon>
        <taxon>Intramacronucleata</taxon>
        <taxon>Oligohymenophorea</taxon>
        <taxon>Peniculida</taxon>
        <taxon>Parameciidae</taxon>
        <taxon>Paramecium</taxon>
    </lineage>
</organism>
<proteinExistence type="predicted"/>
<dbReference type="EMBL" id="CAJJDN010000162">
    <property type="protein sequence ID" value="CAD8125850.1"/>
    <property type="molecule type" value="Genomic_DNA"/>
</dbReference>
<evidence type="ECO:0000313" key="2">
    <source>
        <dbReference type="Proteomes" id="UP000692954"/>
    </source>
</evidence>
<comment type="caution">
    <text evidence="1">The sequence shown here is derived from an EMBL/GenBank/DDBJ whole genome shotgun (WGS) entry which is preliminary data.</text>
</comment>
<dbReference type="AlphaFoldDB" id="A0A8S1RFM6"/>
<dbReference type="Proteomes" id="UP000692954">
    <property type="component" value="Unassembled WGS sequence"/>
</dbReference>
<name>A0A8S1RFM6_9CILI</name>
<sequence>MRIKQTRQDIPFITNGFPKTIVIINTQDASFNEFGSNNECILCKYMYKQTYTHFQNKSFDKQFKIFICIVDSNHCQNG</sequence>
<keyword evidence="2" id="KW-1185">Reference proteome</keyword>
<evidence type="ECO:0000313" key="1">
    <source>
        <dbReference type="EMBL" id="CAD8125850.1"/>
    </source>
</evidence>
<protein>
    <submittedName>
        <fullName evidence="1">Uncharacterized protein</fullName>
    </submittedName>
</protein>